<keyword evidence="2" id="KW-1185">Reference proteome</keyword>
<evidence type="ECO:0000313" key="1">
    <source>
        <dbReference type="EMBL" id="MCD2517963.1"/>
    </source>
</evidence>
<organism evidence="1 2">
    <name type="scientific">Massilia phyllostachyos</name>
    <dbReference type="NCBI Taxonomy" id="2898585"/>
    <lineage>
        <taxon>Bacteria</taxon>
        <taxon>Pseudomonadati</taxon>
        <taxon>Pseudomonadota</taxon>
        <taxon>Betaproteobacteria</taxon>
        <taxon>Burkholderiales</taxon>
        <taxon>Oxalobacteraceae</taxon>
        <taxon>Telluria group</taxon>
        <taxon>Massilia</taxon>
    </lineage>
</organism>
<dbReference type="EMBL" id="JAJNOC010000005">
    <property type="protein sequence ID" value="MCD2517963.1"/>
    <property type="molecule type" value="Genomic_DNA"/>
</dbReference>
<comment type="caution">
    <text evidence="1">The sequence shown here is derived from an EMBL/GenBank/DDBJ whole genome shotgun (WGS) entry which is preliminary data.</text>
</comment>
<name>A0ABS8Q877_9BURK</name>
<sequence length="81" mass="9039">MEVFPDLIDKRTVVSVFSYRRARDVQLARGAYGAPAGSASCRCLNLAGLVKAVLSVMNMSICKKDTLTARFLQHIFINLYR</sequence>
<proteinExistence type="predicted"/>
<protein>
    <submittedName>
        <fullName evidence="1">Uncharacterized protein</fullName>
    </submittedName>
</protein>
<dbReference type="RefSeq" id="WP_231059252.1">
    <property type="nucleotide sequence ID" value="NZ_JAJNOC010000005.1"/>
</dbReference>
<accession>A0ABS8Q877</accession>
<reference evidence="1" key="1">
    <citation type="submission" date="2021-11" db="EMBL/GenBank/DDBJ databases">
        <title>The complete genome of Massilia sp sp. G4R7.</title>
        <authorList>
            <person name="Liu L."/>
            <person name="Yue J."/>
            <person name="Yuan J."/>
            <person name="Yang F."/>
            <person name="Li L."/>
        </authorList>
    </citation>
    <scope>NUCLEOTIDE SEQUENCE</scope>
    <source>
        <strain evidence="1">G4R7</strain>
    </source>
</reference>
<evidence type="ECO:0000313" key="2">
    <source>
        <dbReference type="Proteomes" id="UP001179361"/>
    </source>
</evidence>
<gene>
    <name evidence="1" type="ORF">LQ564_16750</name>
</gene>
<dbReference type="Proteomes" id="UP001179361">
    <property type="component" value="Unassembled WGS sequence"/>
</dbReference>